<comment type="caution">
    <text evidence="8">Lacks conserved residue(s) required for the propagation of feature annotation.</text>
</comment>
<dbReference type="GO" id="GO:0006412">
    <property type="term" value="P:translation"/>
    <property type="evidence" value="ECO:0007669"/>
    <property type="project" value="UniProtKB-UniRule"/>
</dbReference>
<evidence type="ECO:0000256" key="3">
    <source>
        <dbReference type="ARBA" id="ARBA00022730"/>
    </source>
</evidence>
<evidence type="ECO:0000256" key="7">
    <source>
        <dbReference type="ARBA" id="ARBA00035687"/>
    </source>
</evidence>
<accession>A0A2S8SQD8</accession>
<evidence type="ECO:0000256" key="2">
    <source>
        <dbReference type="ARBA" id="ARBA00011838"/>
    </source>
</evidence>
<dbReference type="EMBL" id="NIGF01000017">
    <property type="protein sequence ID" value="PQV63010.1"/>
    <property type="molecule type" value="Genomic_DNA"/>
</dbReference>
<keyword evidence="4 8" id="KW-0694">RNA-binding</keyword>
<evidence type="ECO:0000256" key="5">
    <source>
        <dbReference type="ARBA" id="ARBA00022980"/>
    </source>
</evidence>
<dbReference type="SUPFAM" id="SSF143800">
    <property type="entry name" value="L28p-like"/>
    <property type="match status" value="1"/>
</dbReference>
<keyword evidence="10" id="KW-1185">Reference proteome</keyword>
<dbReference type="GO" id="GO:0005840">
    <property type="term" value="C:ribosome"/>
    <property type="evidence" value="ECO:0007669"/>
    <property type="project" value="UniProtKB-KW"/>
</dbReference>
<comment type="caution">
    <text evidence="9">The sequence shown here is derived from an EMBL/GenBank/DDBJ whole genome shotgun (WGS) entry which is preliminary data.</text>
</comment>
<dbReference type="GO" id="GO:0019843">
    <property type="term" value="F:rRNA binding"/>
    <property type="evidence" value="ECO:0007669"/>
    <property type="project" value="UniProtKB-KW"/>
</dbReference>
<proteinExistence type="inferred from homology"/>
<keyword evidence="5 8" id="KW-0689">Ribosomal protein</keyword>
<dbReference type="Proteomes" id="UP000237684">
    <property type="component" value="Unassembled WGS sequence"/>
</dbReference>
<keyword evidence="3 8" id="KW-0699">rRNA-binding</keyword>
<dbReference type="PANTHER" id="PTHR33280">
    <property type="entry name" value="50S RIBOSOMAL PROTEIN L31, CHLOROPLASTIC"/>
    <property type="match status" value="1"/>
</dbReference>
<dbReference type="InterPro" id="IPR034704">
    <property type="entry name" value="Ribosomal_bL28/bL31-like_sf"/>
</dbReference>
<organism evidence="9 10">
    <name type="scientific">Abditibacterium utsteinense</name>
    <dbReference type="NCBI Taxonomy" id="1960156"/>
    <lineage>
        <taxon>Bacteria</taxon>
        <taxon>Pseudomonadati</taxon>
        <taxon>Abditibacteriota</taxon>
        <taxon>Abditibacteriia</taxon>
        <taxon>Abditibacteriales</taxon>
        <taxon>Abditibacteriaceae</taxon>
        <taxon>Abditibacterium</taxon>
    </lineage>
</organism>
<gene>
    <name evidence="8" type="primary">rpmE</name>
    <name evidence="9" type="ORF">B1R32_11752</name>
</gene>
<evidence type="ECO:0000256" key="4">
    <source>
        <dbReference type="ARBA" id="ARBA00022884"/>
    </source>
</evidence>
<dbReference type="NCBIfam" id="TIGR00105">
    <property type="entry name" value="L31"/>
    <property type="match status" value="1"/>
</dbReference>
<evidence type="ECO:0000313" key="10">
    <source>
        <dbReference type="Proteomes" id="UP000237684"/>
    </source>
</evidence>
<comment type="similarity">
    <text evidence="1 8">Belongs to the bacterial ribosomal protein bL31 family. Type A subfamily.</text>
</comment>
<dbReference type="HAMAP" id="MF_00501">
    <property type="entry name" value="Ribosomal_bL31_1"/>
    <property type="match status" value="1"/>
</dbReference>
<dbReference type="InParanoid" id="A0A2S8SQD8"/>
<dbReference type="InterPro" id="IPR042105">
    <property type="entry name" value="Ribosomal_bL31_sf"/>
</dbReference>
<comment type="function">
    <text evidence="8">Binds the 23S rRNA.</text>
</comment>
<evidence type="ECO:0000256" key="6">
    <source>
        <dbReference type="ARBA" id="ARBA00023274"/>
    </source>
</evidence>
<evidence type="ECO:0000256" key="8">
    <source>
        <dbReference type="HAMAP-Rule" id="MF_00501"/>
    </source>
</evidence>
<reference evidence="9 10" key="1">
    <citation type="journal article" date="2018" name="Syst. Appl. Microbiol.">
        <title>Abditibacterium utsteinense sp. nov., the first cultivated member of candidate phylum FBP, isolated from ice-free Antarctic soil samples.</title>
        <authorList>
            <person name="Tahon G."/>
            <person name="Tytgat B."/>
            <person name="Lebbe L."/>
            <person name="Carlier A."/>
            <person name="Willems A."/>
        </authorList>
    </citation>
    <scope>NUCLEOTIDE SEQUENCE [LARGE SCALE GENOMIC DNA]</scope>
    <source>
        <strain evidence="9 10">LMG 29911</strain>
    </source>
</reference>
<evidence type="ECO:0000313" key="9">
    <source>
        <dbReference type="EMBL" id="PQV63010.1"/>
    </source>
</evidence>
<dbReference type="AlphaFoldDB" id="A0A2S8SQD8"/>
<dbReference type="RefSeq" id="WP_106380883.1">
    <property type="nucleotide sequence ID" value="NZ_NIGF01000017.1"/>
</dbReference>
<dbReference type="GO" id="GO:0003735">
    <property type="term" value="F:structural constituent of ribosome"/>
    <property type="evidence" value="ECO:0007669"/>
    <property type="project" value="InterPro"/>
</dbReference>
<name>A0A2S8SQD8_9BACT</name>
<sequence length="84" mass="9209">MKDGIHPEYVETAISCTSCGSEVQTHSTVPVMRLDLCSNCHPFYTGKKRIVDTAGRVDRFNQRRAIGDAAQKAAVKAEKADAKK</sequence>
<comment type="subunit">
    <text evidence="2 8">Part of the 50S ribosomal subunit.</text>
</comment>
<evidence type="ECO:0000256" key="1">
    <source>
        <dbReference type="ARBA" id="ARBA00009296"/>
    </source>
</evidence>
<dbReference type="Gene3D" id="4.10.830.30">
    <property type="entry name" value="Ribosomal protein L31"/>
    <property type="match status" value="1"/>
</dbReference>
<dbReference type="PANTHER" id="PTHR33280:SF6">
    <property type="entry name" value="LARGE RIBOSOMAL SUBUNIT PROTEIN BL31A"/>
    <property type="match status" value="1"/>
</dbReference>
<dbReference type="Pfam" id="PF01197">
    <property type="entry name" value="Ribosomal_L31"/>
    <property type="match status" value="1"/>
</dbReference>
<protein>
    <recommendedName>
        <fullName evidence="7 8">Large ribosomal subunit protein bL31</fullName>
    </recommendedName>
</protein>
<dbReference type="InterPro" id="IPR002150">
    <property type="entry name" value="Ribosomal_bL31"/>
</dbReference>
<keyword evidence="6 8" id="KW-0687">Ribonucleoprotein</keyword>
<dbReference type="InterPro" id="IPR027491">
    <property type="entry name" value="Ribosomal_bL31_A"/>
</dbReference>
<dbReference type="NCBIfam" id="NF000612">
    <property type="entry name" value="PRK00019.1"/>
    <property type="match status" value="1"/>
</dbReference>
<dbReference type="FunCoup" id="A0A2S8SQD8">
    <property type="interactions" value="277"/>
</dbReference>
<dbReference type="PRINTS" id="PR01249">
    <property type="entry name" value="RIBOSOMALL31"/>
</dbReference>
<dbReference type="OrthoDB" id="9803251at2"/>
<dbReference type="GO" id="GO:1990904">
    <property type="term" value="C:ribonucleoprotein complex"/>
    <property type="evidence" value="ECO:0007669"/>
    <property type="project" value="UniProtKB-KW"/>
</dbReference>